<dbReference type="Proteomes" id="UP000092461">
    <property type="component" value="Unassembled WGS sequence"/>
</dbReference>
<evidence type="ECO:0000259" key="4">
    <source>
        <dbReference type="Pfam" id="PF25877"/>
    </source>
</evidence>
<feature type="compositionally biased region" description="Pro residues" evidence="3">
    <location>
        <begin position="112"/>
        <end position="124"/>
    </location>
</feature>
<protein>
    <recommendedName>
        <fullName evidence="4">SOWAHA-C winged helix-turn-helix domain-containing protein</fullName>
    </recommendedName>
</protein>
<dbReference type="EMBL" id="AJWK01022008">
    <property type="status" value="NOT_ANNOTATED_CDS"/>
    <property type="molecule type" value="Genomic_DNA"/>
</dbReference>
<sequence length="516" mass="57362">MELSLAEIRNFMLNNGCKVTNHALVKHFKEILTNPETQSEARKQFKTYVNILATIRTEDKRDGSNEKEKYLILKSKYLHECPSEDSLSLASGMTPLSPARSISSDCDSPGARQPPPYRPPPIVSPGPSSAGPPAKIPVLEPQTRVQYKDCINEYRTAIMALQRPPSHEPAPEMRRGSQEEPPQVPPRKRSSAERSFSVEKSSSDDSVEDANKENVAIMEEMLEIAKTASENQISVKEATKKFNRIASEEEKIISPSAKKKPEKDKRDGSNEKEKYLILKSKYLHECPSEDSLSLASGMTPLSPARSISSDCDSPGARQPPPYRPPPIVSPGPSSAGPPAKIPVLEPQTRVQYKDCINEYRTAIMALQRPPSHEPAPEMRRGSQEEPPQVPPRKRSSAERSFSVEKSSSDDSVEDANKENVAIMEEMLEIAKTASENQISVKEATKKFNRIASEEEKIISPSAKKKPEKTPDADINDQDTLVSDPKAKEWLVSAARCNYQELSKLASDRPWLVKLQV</sequence>
<keyword evidence="2" id="KW-0040">ANK repeat</keyword>
<evidence type="ECO:0000256" key="2">
    <source>
        <dbReference type="ARBA" id="ARBA00023043"/>
    </source>
</evidence>
<feature type="region of interest" description="Disordered" evidence="3">
    <location>
        <begin position="457"/>
        <end position="480"/>
    </location>
</feature>
<feature type="compositionally biased region" description="Basic and acidic residues" evidence="3">
    <location>
        <begin position="165"/>
        <end position="178"/>
    </location>
</feature>
<feature type="domain" description="SOWAHA-C winged helix-turn-helix" evidence="4">
    <location>
        <begin position="2"/>
        <end position="87"/>
    </location>
</feature>
<dbReference type="EMBL" id="AJWK01022007">
    <property type="status" value="NOT_ANNOTATED_CDS"/>
    <property type="molecule type" value="Genomic_DNA"/>
</dbReference>
<accession>A0A1B0GJP3</accession>
<feature type="region of interest" description="Disordered" evidence="3">
    <location>
        <begin position="243"/>
        <end position="272"/>
    </location>
</feature>
<feature type="compositionally biased region" description="Pro residues" evidence="3">
    <location>
        <begin position="317"/>
        <end position="329"/>
    </location>
</feature>
<feature type="compositionally biased region" description="Low complexity" evidence="3">
    <location>
        <begin position="125"/>
        <end position="137"/>
    </location>
</feature>
<feature type="region of interest" description="Disordered" evidence="3">
    <location>
        <begin position="85"/>
        <end position="141"/>
    </location>
</feature>
<dbReference type="VEuPathDB" id="VectorBase:LLOJ006678"/>
<evidence type="ECO:0000256" key="3">
    <source>
        <dbReference type="SAM" id="MobiDB-lite"/>
    </source>
</evidence>
<dbReference type="EMBL" id="AJWK01022006">
    <property type="status" value="NOT_ANNOTATED_CDS"/>
    <property type="molecule type" value="Genomic_DNA"/>
</dbReference>
<evidence type="ECO:0000256" key="1">
    <source>
        <dbReference type="ARBA" id="ARBA00022737"/>
    </source>
</evidence>
<dbReference type="Pfam" id="PF25877">
    <property type="entry name" value="WHD_SOWAH"/>
    <property type="match status" value="1"/>
</dbReference>
<feature type="region of interest" description="Disordered" evidence="3">
    <location>
        <begin position="160"/>
        <end position="214"/>
    </location>
</feature>
<reference evidence="5" key="1">
    <citation type="submission" date="2020-05" db="UniProtKB">
        <authorList>
            <consortium name="EnsemblMetazoa"/>
        </authorList>
    </citation>
    <scope>IDENTIFICATION</scope>
    <source>
        <strain evidence="5">Jacobina</strain>
    </source>
</reference>
<organism evidence="5 6">
    <name type="scientific">Lutzomyia longipalpis</name>
    <name type="common">Sand fly</name>
    <dbReference type="NCBI Taxonomy" id="7200"/>
    <lineage>
        <taxon>Eukaryota</taxon>
        <taxon>Metazoa</taxon>
        <taxon>Ecdysozoa</taxon>
        <taxon>Arthropoda</taxon>
        <taxon>Hexapoda</taxon>
        <taxon>Insecta</taxon>
        <taxon>Pterygota</taxon>
        <taxon>Neoptera</taxon>
        <taxon>Endopterygota</taxon>
        <taxon>Diptera</taxon>
        <taxon>Nematocera</taxon>
        <taxon>Psychodoidea</taxon>
        <taxon>Psychodidae</taxon>
        <taxon>Lutzomyia</taxon>
        <taxon>Lutzomyia</taxon>
    </lineage>
</organism>
<dbReference type="PANTHER" id="PTHR14491:SF7">
    <property type="entry name" value="SOSONDOWAH, ISOFORM G"/>
    <property type="match status" value="1"/>
</dbReference>
<dbReference type="EMBL" id="AJWK01022005">
    <property type="status" value="NOT_ANNOTATED_CDS"/>
    <property type="molecule type" value="Genomic_DNA"/>
</dbReference>
<feature type="compositionally biased region" description="Basic and acidic residues" evidence="3">
    <location>
        <begin position="259"/>
        <end position="272"/>
    </location>
</feature>
<dbReference type="VEuPathDB" id="VectorBase:LLONM1_000260"/>
<evidence type="ECO:0000313" key="5">
    <source>
        <dbReference type="EnsemblMetazoa" id="LLOJ006678-PA"/>
    </source>
</evidence>
<name>A0A1B0GJP3_LUTLO</name>
<dbReference type="AlphaFoldDB" id="A0A1B0GJP3"/>
<keyword evidence="6" id="KW-1185">Reference proteome</keyword>
<feature type="region of interest" description="Disordered" evidence="3">
    <location>
        <begin position="363"/>
        <end position="415"/>
    </location>
</feature>
<feature type="region of interest" description="Disordered" evidence="3">
    <location>
        <begin position="288"/>
        <end position="348"/>
    </location>
</feature>
<feature type="compositionally biased region" description="Basic and acidic residues" evidence="3">
    <location>
        <begin position="370"/>
        <end position="383"/>
    </location>
</feature>
<dbReference type="EMBL" id="AJWK01022004">
    <property type="status" value="NOT_ANNOTATED_CDS"/>
    <property type="molecule type" value="Genomic_DNA"/>
</dbReference>
<proteinExistence type="predicted"/>
<dbReference type="PANTHER" id="PTHR14491">
    <property type="entry name" value="SOSONDOWAH, ISOFORM G"/>
    <property type="match status" value="1"/>
</dbReference>
<keyword evidence="1" id="KW-0677">Repeat</keyword>
<dbReference type="EnsemblMetazoa" id="LLOJ006678-RA">
    <property type="protein sequence ID" value="LLOJ006678-PA"/>
    <property type="gene ID" value="LLOJ006678"/>
</dbReference>
<evidence type="ECO:0000313" key="6">
    <source>
        <dbReference type="Proteomes" id="UP000092461"/>
    </source>
</evidence>
<feature type="compositionally biased region" description="Low complexity" evidence="3">
    <location>
        <begin position="330"/>
        <end position="342"/>
    </location>
</feature>
<dbReference type="InterPro" id="IPR058889">
    <property type="entry name" value="WHD_SOWAHA-C"/>
</dbReference>